<organism evidence="9 10">
    <name type="scientific">Geococcyx californianus</name>
    <name type="common">Greater roadrunner</name>
    <name type="synonym">Saurothera californiana</name>
    <dbReference type="NCBI Taxonomy" id="8947"/>
    <lineage>
        <taxon>Eukaryota</taxon>
        <taxon>Metazoa</taxon>
        <taxon>Chordata</taxon>
        <taxon>Craniata</taxon>
        <taxon>Vertebrata</taxon>
        <taxon>Euteleostomi</taxon>
        <taxon>Archelosauria</taxon>
        <taxon>Archosauria</taxon>
        <taxon>Dinosauria</taxon>
        <taxon>Saurischia</taxon>
        <taxon>Theropoda</taxon>
        <taxon>Coelurosauria</taxon>
        <taxon>Aves</taxon>
        <taxon>Neognathae</taxon>
        <taxon>Neoaves</taxon>
        <taxon>Otidimorphae</taxon>
        <taxon>Cuculiformes</taxon>
        <taxon>Neomorphidae</taxon>
        <taxon>Geococcyx</taxon>
    </lineage>
</organism>
<comment type="function">
    <text evidence="8">Claudins function as major constituents of the tight junction complexes that regulate the permeability of epithelia.</text>
</comment>
<gene>
    <name evidence="9" type="primary">Cldn1</name>
    <name evidence="9" type="ORF">GEOCAL_R07302</name>
</gene>
<dbReference type="EMBL" id="VWPV01018734">
    <property type="protein sequence ID" value="NWH62287.1"/>
    <property type="molecule type" value="Genomic_DNA"/>
</dbReference>
<dbReference type="InterPro" id="IPR006187">
    <property type="entry name" value="Claudin"/>
</dbReference>
<evidence type="ECO:0000256" key="2">
    <source>
        <dbReference type="ARBA" id="ARBA00022427"/>
    </source>
</evidence>
<comment type="caution">
    <text evidence="8">Lacks conserved residue(s) required for the propagation of feature annotation.</text>
</comment>
<evidence type="ECO:0000313" key="9">
    <source>
        <dbReference type="EMBL" id="NWH62287.1"/>
    </source>
</evidence>
<keyword evidence="3 8" id="KW-1003">Cell membrane</keyword>
<evidence type="ECO:0000256" key="3">
    <source>
        <dbReference type="ARBA" id="ARBA00022475"/>
    </source>
</evidence>
<dbReference type="GO" id="GO:0005886">
    <property type="term" value="C:plasma membrane"/>
    <property type="evidence" value="ECO:0007669"/>
    <property type="project" value="UniProtKB-SubCell"/>
</dbReference>
<keyword evidence="6 8" id="KW-1133">Transmembrane helix</keyword>
<comment type="caution">
    <text evidence="9">The sequence shown here is derived from an EMBL/GenBank/DDBJ whole genome shotgun (WGS) entry which is preliminary data.</text>
</comment>
<proteinExistence type="inferred from homology"/>
<name>A0A7K4JBJ8_GEOCA</name>
<reference evidence="9 10" key="1">
    <citation type="submission" date="2019-09" db="EMBL/GenBank/DDBJ databases">
        <title>Bird 10,000 Genomes (B10K) Project - Family phase.</title>
        <authorList>
            <person name="Zhang G."/>
        </authorList>
    </citation>
    <scope>NUCLEOTIDE SEQUENCE [LARGE SCALE GENOMIC DNA]</scope>
    <source>
        <strain evidence="9">B10K-CU-031-07</strain>
        <tissue evidence="9">Muscle</tissue>
    </source>
</reference>
<dbReference type="Pfam" id="PF00822">
    <property type="entry name" value="PMP22_Claudin"/>
    <property type="match status" value="1"/>
</dbReference>
<dbReference type="PRINTS" id="PR01077">
    <property type="entry name" value="CLAUDIN"/>
</dbReference>
<feature type="transmembrane region" description="Helical" evidence="8">
    <location>
        <begin position="7"/>
        <end position="27"/>
    </location>
</feature>
<dbReference type="InterPro" id="IPR004031">
    <property type="entry name" value="PMP22/EMP/MP20/Claudin"/>
</dbReference>
<dbReference type="PANTHER" id="PTHR12002">
    <property type="entry name" value="CLAUDIN"/>
    <property type="match status" value="1"/>
</dbReference>
<evidence type="ECO:0000256" key="1">
    <source>
        <dbReference type="ARBA" id="ARBA00008295"/>
    </source>
</evidence>
<evidence type="ECO:0000313" key="10">
    <source>
        <dbReference type="Proteomes" id="UP000531151"/>
    </source>
</evidence>
<dbReference type="AlphaFoldDB" id="A0A7K4JBJ8"/>
<dbReference type="PROSITE" id="PS01346">
    <property type="entry name" value="CLAUDIN"/>
    <property type="match status" value="1"/>
</dbReference>
<keyword evidence="10" id="KW-1185">Reference proteome</keyword>
<evidence type="ECO:0000256" key="8">
    <source>
        <dbReference type="RuleBase" id="RU060637"/>
    </source>
</evidence>
<keyword evidence="5 8" id="KW-0965">Cell junction</keyword>
<protein>
    <recommendedName>
        <fullName evidence="8">Claudin</fullName>
    </recommendedName>
</protein>
<dbReference type="PRINTS" id="PR01385">
    <property type="entry name" value="CLAUDIN14"/>
</dbReference>
<dbReference type="OrthoDB" id="10025519at2759"/>
<keyword evidence="2 8" id="KW-0796">Tight junction</keyword>
<keyword evidence="4 8" id="KW-0812">Transmembrane</keyword>
<dbReference type="FunFam" id="1.20.140.150:FF:000001">
    <property type="entry name" value="Claudin"/>
    <property type="match status" value="1"/>
</dbReference>
<feature type="transmembrane region" description="Helical" evidence="8">
    <location>
        <begin position="82"/>
        <end position="105"/>
    </location>
</feature>
<comment type="subcellular location">
    <subcellularLocation>
        <location evidence="8">Cell junction</location>
        <location evidence="8">Tight junction</location>
    </subcellularLocation>
    <subcellularLocation>
        <location evidence="8">Cell membrane</location>
        <topology evidence="8">Multi-pass membrane protein</topology>
    </subcellularLocation>
</comment>
<evidence type="ECO:0000256" key="5">
    <source>
        <dbReference type="ARBA" id="ARBA00022949"/>
    </source>
</evidence>
<feature type="non-terminal residue" evidence="9">
    <location>
        <position position="159"/>
    </location>
</feature>
<keyword evidence="7 8" id="KW-0472">Membrane</keyword>
<dbReference type="InterPro" id="IPR017974">
    <property type="entry name" value="Claudin_CS"/>
</dbReference>
<comment type="similarity">
    <text evidence="1 8">Belongs to the claudin family.</text>
</comment>
<dbReference type="Proteomes" id="UP000531151">
    <property type="component" value="Unassembled WGS sequence"/>
</dbReference>
<dbReference type="Gene3D" id="1.20.140.150">
    <property type="match status" value="1"/>
</dbReference>
<evidence type="ECO:0000256" key="6">
    <source>
        <dbReference type="ARBA" id="ARBA00022989"/>
    </source>
</evidence>
<dbReference type="GO" id="GO:0005198">
    <property type="term" value="F:structural molecule activity"/>
    <property type="evidence" value="ECO:0007669"/>
    <property type="project" value="InterPro"/>
</dbReference>
<dbReference type="GO" id="GO:0005923">
    <property type="term" value="C:bicellular tight junction"/>
    <property type="evidence" value="ECO:0007669"/>
    <property type="project" value="UniProtKB-SubCell"/>
</dbReference>
<sequence>MASGGLQLMGFVLAFLGWIGIIITTAMPQWRMASYAGNNIVTAQALYEGLWMSCAMQSTGQIQCKVYDSLLKLDSYLQATRALMVAAIFLGFIAIFLSMIGMKCLKCMEDDQVKKMCMAIFGGVIFIVAGLAALTATAWYADRVAKAFNSPFTPVNIRY</sequence>
<evidence type="ECO:0000256" key="4">
    <source>
        <dbReference type="ARBA" id="ARBA00022692"/>
    </source>
</evidence>
<accession>A0A7K4JBJ8</accession>
<evidence type="ECO:0000256" key="7">
    <source>
        <dbReference type="ARBA" id="ARBA00023136"/>
    </source>
</evidence>
<feature type="non-terminal residue" evidence="9">
    <location>
        <position position="1"/>
    </location>
</feature>
<feature type="transmembrane region" description="Helical" evidence="8">
    <location>
        <begin position="117"/>
        <end position="141"/>
    </location>
</feature>